<protein>
    <submittedName>
        <fullName evidence="2">Uncharacterized protein</fullName>
    </submittedName>
</protein>
<accession>A0ABP9NQG5</accession>
<evidence type="ECO:0000256" key="1">
    <source>
        <dbReference type="SAM" id="MobiDB-lite"/>
    </source>
</evidence>
<feature type="region of interest" description="Disordered" evidence="1">
    <location>
        <begin position="15"/>
        <end position="35"/>
    </location>
</feature>
<proteinExistence type="predicted"/>
<keyword evidence="3" id="KW-1185">Reference proteome</keyword>
<evidence type="ECO:0000313" key="2">
    <source>
        <dbReference type="EMBL" id="GAA5131158.1"/>
    </source>
</evidence>
<gene>
    <name evidence="2" type="ORF">GCM10023320_54080</name>
</gene>
<evidence type="ECO:0000313" key="3">
    <source>
        <dbReference type="Proteomes" id="UP001500804"/>
    </source>
</evidence>
<dbReference type="Proteomes" id="UP001500804">
    <property type="component" value="Unassembled WGS sequence"/>
</dbReference>
<dbReference type="EMBL" id="BAABJO010000023">
    <property type="protein sequence ID" value="GAA5131158.1"/>
    <property type="molecule type" value="Genomic_DNA"/>
</dbReference>
<name>A0ABP9NQG5_9PSEU</name>
<sequence length="64" mass="6334">MATFTIVTSSTDMNIPTIRTSRDTTHDAAGACSPPGPGTGGGAAACGSLVRAVEVVRVMGVIVT</sequence>
<comment type="caution">
    <text evidence="2">The sequence shown here is derived from an EMBL/GenBank/DDBJ whole genome shotgun (WGS) entry which is preliminary data.</text>
</comment>
<organism evidence="2 3">
    <name type="scientific">Pseudonocardia adelaidensis</name>
    <dbReference type="NCBI Taxonomy" id="648754"/>
    <lineage>
        <taxon>Bacteria</taxon>
        <taxon>Bacillati</taxon>
        <taxon>Actinomycetota</taxon>
        <taxon>Actinomycetes</taxon>
        <taxon>Pseudonocardiales</taxon>
        <taxon>Pseudonocardiaceae</taxon>
        <taxon>Pseudonocardia</taxon>
    </lineage>
</organism>
<reference evidence="3" key="1">
    <citation type="journal article" date="2019" name="Int. J. Syst. Evol. Microbiol.">
        <title>The Global Catalogue of Microorganisms (GCM) 10K type strain sequencing project: providing services to taxonomists for standard genome sequencing and annotation.</title>
        <authorList>
            <consortium name="The Broad Institute Genomics Platform"/>
            <consortium name="The Broad Institute Genome Sequencing Center for Infectious Disease"/>
            <person name="Wu L."/>
            <person name="Ma J."/>
        </authorList>
    </citation>
    <scope>NUCLEOTIDE SEQUENCE [LARGE SCALE GENOMIC DNA]</scope>
    <source>
        <strain evidence="3">JCM 18302</strain>
    </source>
</reference>